<sequence>MIVGQPGSYQQVVTASELRVGDHIALAGAEAEVRGVCLRSVGEVTVVEVEFSSDEPVGTLLDVGDQQLNFHIV</sequence>
<organism evidence="1 2">
    <name type="scientific">Symbiodinium microadriaticum</name>
    <name type="common">Dinoflagellate</name>
    <name type="synonym">Zooxanthella microadriatica</name>
    <dbReference type="NCBI Taxonomy" id="2951"/>
    <lineage>
        <taxon>Eukaryota</taxon>
        <taxon>Sar</taxon>
        <taxon>Alveolata</taxon>
        <taxon>Dinophyceae</taxon>
        <taxon>Suessiales</taxon>
        <taxon>Symbiodiniaceae</taxon>
        <taxon>Symbiodinium</taxon>
    </lineage>
</organism>
<evidence type="ECO:0000313" key="1">
    <source>
        <dbReference type="EMBL" id="OLQ09358.1"/>
    </source>
</evidence>
<comment type="caution">
    <text evidence="1">The sequence shown here is derived from an EMBL/GenBank/DDBJ whole genome shotgun (WGS) entry which is preliminary data.</text>
</comment>
<name>A0A1Q9EPP5_SYMMI</name>
<dbReference type="OrthoDB" id="438280at2759"/>
<dbReference type="Proteomes" id="UP000186817">
    <property type="component" value="Unassembled WGS sequence"/>
</dbReference>
<evidence type="ECO:0000313" key="2">
    <source>
        <dbReference type="Proteomes" id="UP000186817"/>
    </source>
</evidence>
<dbReference type="EMBL" id="LSRX01000098">
    <property type="protein sequence ID" value="OLQ09358.1"/>
    <property type="molecule type" value="Genomic_DNA"/>
</dbReference>
<proteinExistence type="predicted"/>
<dbReference type="AlphaFoldDB" id="A0A1Q9EPP5"/>
<accession>A0A1Q9EPP5</accession>
<gene>
    <name evidence="1" type="ORF">AK812_SmicGene7055</name>
</gene>
<reference evidence="1 2" key="1">
    <citation type="submission" date="2016-02" db="EMBL/GenBank/DDBJ databases">
        <title>Genome analysis of coral dinoflagellate symbionts highlights evolutionary adaptations to a symbiotic lifestyle.</title>
        <authorList>
            <person name="Aranda M."/>
            <person name="Li Y."/>
            <person name="Liew Y.J."/>
            <person name="Baumgarten S."/>
            <person name="Simakov O."/>
            <person name="Wilson M."/>
            <person name="Piel J."/>
            <person name="Ashoor H."/>
            <person name="Bougouffa S."/>
            <person name="Bajic V.B."/>
            <person name="Ryu T."/>
            <person name="Ravasi T."/>
            <person name="Bayer T."/>
            <person name="Micklem G."/>
            <person name="Kim H."/>
            <person name="Bhak J."/>
            <person name="Lajeunesse T.C."/>
            <person name="Voolstra C.R."/>
        </authorList>
    </citation>
    <scope>NUCLEOTIDE SEQUENCE [LARGE SCALE GENOMIC DNA]</scope>
    <source>
        <strain evidence="1 2">CCMP2467</strain>
    </source>
</reference>
<protein>
    <submittedName>
        <fullName evidence="1">Uncharacterized protein</fullName>
    </submittedName>
</protein>
<keyword evidence="2" id="KW-1185">Reference proteome</keyword>